<dbReference type="GO" id="GO:0019243">
    <property type="term" value="P:methylglyoxal catabolic process to D-lactate via S-lactoyl-glutathione"/>
    <property type="evidence" value="ECO:0007669"/>
    <property type="project" value="InterPro"/>
</dbReference>
<dbReference type="PANTHER" id="PTHR11935:SF94">
    <property type="entry name" value="TENZING NORGAY, ISOFORM C"/>
    <property type="match status" value="1"/>
</dbReference>
<dbReference type="Pfam" id="PF04031">
    <property type="entry name" value="Las1"/>
    <property type="match status" value="2"/>
</dbReference>
<dbReference type="Pfam" id="PF16123">
    <property type="entry name" value="HAGH_C"/>
    <property type="match status" value="1"/>
</dbReference>
<protein>
    <recommendedName>
        <fullName evidence="5">hydroxyacylglutathione hydrolase</fullName>
        <ecNumber evidence="5">3.1.2.6</ecNumber>
    </recommendedName>
    <alternativeName>
        <fullName evidence="9">Glyoxalase II</fullName>
    </alternativeName>
</protein>
<dbReference type="InterPro" id="IPR017782">
    <property type="entry name" value="Hydroxyacylglutathione_Hdrlase"/>
</dbReference>
<evidence type="ECO:0000256" key="10">
    <source>
        <dbReference type="SAM" id="MobiDB-lite"/>
    </source>
</evidence>
<dbReference type="SMART" id="SM00849">
    <property type="entry name" value="Lactamase_B"/>
    <property type="match status" value="1"/>
</dbReference>
<reference evidence="12 13" key="1">
    <citation type="submission" date="2020-02" db="EMBL/GenBank/DDBJ databases">
        <title>Comparative genomics of the hypocrealean fungal genus Beauvera.</title>
        <authorList>
            <person name="Showalter D.N."/>
            <person name="Bushley K.E."/>
            <person name="Rehner S.A."/>
        </authorList>
    </citation>
    <scope>NUCLEOTIDE SEQUENCE [LARGE SCALE GENOMIC DNA]</scope>
    <source>
        <strain evidence="12 13">ARSEF4384</strain>
    </source>
</reference>
<comment type="cofactor">
    <cofactor evidence="2">
        <name>Zn(2+)</name>
        <dbReference type="ChEBI" id="CHEBI:29105"/>
    </cofactor>
</comment>
<dbReference type="InterPro" id="IPR001279">
    <property type="entry name" value="Metallo-B-lactamas"/>
</dbReference>
<evidence type="ECO:0000256" key="1">
    <source>
        <dbReference type="ARBA" id="ARBA00001623"/>
    </source>
</evidence>
<evidence type="ECO:0000313" key="13">
    <source>
        <dbReference type="Proteomes" id="UP001397290"/>
    </source>
</evidence>
<dbReference type="GO" id="GO:0046872">
    <property type="term" value="F:metal ion binding"/>
    <property type="evidence" value="ECO:0007669"/>
    <property type="project" value="UniProtKB-KW"/>
</dbReference>
<keyword evidence="6" id="KW-0479">Metal-binding</keyword>
<evidence type="ECO:0000256" key="5">
    <source>
        <dbReference type="ARBA" id="ARBA00011917"/>
    </source>
</evidence>
<keyword evidence="7" id="KW-0378">Hydrolase</keyword>
<dbReference type="Proteomes" id="UP001397290">
    <property type="component" value="Unassembled WGS sequence"/>
</dbReference>
<evidence type="ECO:0000256" key="8">
    <source>
        <dbReference type="ARBA" id="ARBA00022833"/>
    </source>
</evidence>
<evidence type="ECO:0000256" key="7">
    <source>
        <dbReference type="ARBA" id="ARBA00022801"/>
    </source>
</evidence>
<dbReference type="Gene3D" id="3.60.15.10">
    <property type="entry name" value="Ribonuclease Z/Hydroxyacylglutathione hydrolase-like"/>
    <property type="match status" value="1"/>
</dbReference>
<dbReference type="EC" id="3.1.2.6" evidence="5"/>
<dbReference type="CDD" id="cd07723">
    <property type="entry name" value="hydroxyacylglutathione_hydrolase_MBL-fold"/>
    <property type="match status" value="1"/>
</dbReference>
<dbReference type="Pfam" id="PF00753">
    <property type="entry name" value="Lactamase_B"/>
    <property type="match status" value="1"/>
</dbReference>
<comment type="similarity">
    <text evidence="4">Belongs to the metallo-beta-lactamase superfamily. Glyoxalase II family.</text>
</comment>
<evidence type="ECO:0000259" key="11">
    <source>
        <dbReference type="SMART" id="SM00849"/>
    </source>
</evidence>
<sequence length="618" mass="68509">MVQYIFTPWRDRQELLLVRDQLYADTRDDADPNSRRARQNLAVARISMWVHRGNCPHMVESTALLFAAVLSDDMAATQSAGSSTYAVRAAYSAAFSRLETNPVSLHTPSDAEAATESGMCAVQYGTNSGNKSHNRTNISHRKQETEEKSPFVTGLLDGHQDKLRKQSMYSIAKAIGLPATFVELRHQATHEQLPSLAKLRPAAHTALDWIWHYYWKQLDQANDASAPQDPCKEAVLCYLREEDEQRRQKLIARELSRWKMDKLLAAIKELQATLPGNQVYLKCMKLKQELLAMEKAKPQAPAVAETDPAAQVSESATSEADGAQEDESDDDDIGWSRYKGQWKPKPIGILAVSRAMHIQSIPMWVGTSNNYAYLVVDDKSKDAVIIDPANPPEVAPVLKDATAAGKINLTSIVNTHHHWDHAGGNKQLLEDLGNPKLGIIGGKDCEGVTQTPKHGEVFKIGDISVRAVHTPCHTQDSICYYMEDSTGKAVFTGDTLFISGCGRFFEGNAAEMDEALNQRLAALPDDTIVYPGHEYTKANVQFAISVLQSEPVKALQDFAENNKVTTGRFTIGDEKKHNVFMRLDDPVVQKATGATDPVEVMAQLREMKNSFKPPEPKM</sequence>
<dbReference type="GO" id="GO:0090730">
    <property type="term" value="C:Las1 complex"/>
    <property type="evidence" value="ECO:0007669"/>
    <property type="project" value="InterPro"/>
</dbReference>
<feature type="domain" description="Metallo-beta-lactamase" evidence="11">
    <location>
        <begin position="369"/>
        <end position="533"/>
    </location>
</feature>
<dbReference type="InterPro" id="IPR007174">
    <property type="entry name" value="Las1"/>
</dbReference>
<dbReference type="PANTHER" id="PTHR11935">
    <property type="entry name" value="BETA LACTAMASE DOMAIN"/>
    <property type="match status" value="1"/>
</dbReference>
<dbReference type="HAMAP" id="MF_01374">
    <property type="entry name" value="Glyoxalase_2"/>
    <property type="match status" value="1"/>
</dbReference>
<evidence type="ECO:0000256" key="3">
    <source>
        <dbReference type="ARBA" id="ARBA00004963"/>
    </source>
</evidence>
<dbReference type="GO" id="GO:0004519">
    <property type="term" value="F:endonuclease activity"/>
    <property type="evidence" value="ECO:0007669"/>
    <property type="project" value="InterPro"/>
</dbReference>
<dbReference type="InterPro" id="IPR032282">
    <property type="entry name" value="HAGH_C"/>
</dbReference>
<name>A0AAW0S0Q4_9HYPO</name>
<organism evidence="12 13">
    <name type="scientific">Beauveria asiatica</name>
    <dbReference type="NCBI Taxonomy" id="1069075"/>
    <lineage>
        <taxon>Eukaryota</taxon>
        <taxon>Fungi</taxon>
        <taxon>Dikarya</taxon>
        <taxon>Ascomycota</taxon>
        <taxon>Pezizomycotina</taxon>
        <taxon>Sordariomycetes</taxon>
        <taxon>Hypocreomycetidae</taxon>
        <taxon>Hypocreales</taxon>
        <taxon>Cordycipitaceae</taxon>
        <taxon>Beauveria</taxon>
    </lineage>
</organism>
<accession>A0AAW0S0Q4</accession>
<evidence type="ECO:0000256" key="9">
    <source>
        <dbReference type="ARBA" id="ARBA00031044"/>
    </source>
</evidence>
<proteinExistence type="inferred from homology"/>
<dbReference type="InterPro" id="IPR035680">
    <property type="entry name" value="Clx_II_MBL"/>
</dbReference>
<evidence type="ECO:0000256" key="2">
    <source>
        <dbReference type="ARBA" id="ARBA00001947"/>
    </source>
</evidence>
<gene>
    <name evidence="12" type="primary">GLO2</name>
    <name evidence="12" type="ORF">G3M48_001651</name>
</gene>
<dbReference type="EMBL" id="JAAHCF010000149">
    <property type="protein sequence ID" value="KAK8147401.1"/>
    <property type="molecule type" value="Genomic_DNA"/>
</dbReference>
<evidence type="ECO:0000313" key="12">
    <source>
        <dbReference type="EMBL" id="KAK8147401.1"/>
    </source>
</evidence>
<dbReference type="InterPro" id="IPR036866">
    <property type="entry name" value="RibonucZ/Hydroxyglut_hydro"/>
</dbReference>
<comment type="catalytic activity">
    <reaction evidence="1">
        <text>an S-(2-hydroxyacyl)glutathione + H2O = a 2-hydroxy carboxylate + glutathione + H(+)</text>
        <dbReference type="Rhea" id="RHEA:21864"/>
        <dbReference type="ChEBI" id="CHEBI:15377"/>
        <dbReference type="ChEBI" id="CHEBI:15378"/>
        <dbReference type="ChEBI" id="CHEBI:57925"/>
        <dbReference type="ChEBI" id="CHEBI:58896"/>
        <dbReference type="ChEBI" id="CHEBI:71261"/>
        <dbReference type="EC" id="3.1.2.6"/>
    </reaction>
</comment>
<dbReference type="GO" id="GO:0006364">
    <property type="term" value="P:rRNA processing"/>
    <property type="evidence" value="ECO:0007669"/>
    <property type="project" value="InterPro"/>
</dbReference>
<comment type="pathway">
    <text evidence="3">Secondary metabolite metabolism; methylglyoxal degradation; (R)-lactate from methylglyoxal: step 2/2.</text>
</comment>
<keyword evidence="8" id="KW-0862">Zinc</keyword>
<feature type="compositionally biased region" description="Acidic residues" evidence="10">
    <location>
        <begin position="322"/>
        <end position="333"/>
    </location>
</feature>
<dbReference type="SUPFAM" id="SSF56281">
    <property type="entry name" value="Metallo-hydrolase/oxidoreductase"/>
    <property type="match status" value="1"/>
</dbReference>
<dbReference type="AlphaFoldDB" id="A0AAW0S0Q4"/>
<feature type="region of interest" description="Disordered" evidence="10">
    <location>
        <begin position="125"/>
        <end position="149"/>
    </location>
</feature>
<evidence type="ECO:0000256" key="4">
    <source>
        <dbReference type="ARBA" id="ARBA00006759"/>
    </source>
</evidence>
<feature type="region of interest" description="Disordered" evidence="10">
    <location>
        <begin position="299"/>
        <end position="337"/>
    </location>
</feature>
<comment type="caution">
    <text evidence="12">The sequence shown here is derived from an EMBL/GenBank/DDBJ whole genome shotgun (WGS) entry which is preliminary data.</text>
</comment>
<keyword evidence="13" id="KW-1185">Reference proteome</keyword>
<dbReference type="GO" id="GO:0004416">
    <property type="term" value="F:hydroxyacylglutathione hydrolase activity"/>
    <property type="evidence" value="ECO:0007669"/>
    <property type="project" value="UniProtKB-EC"/>
</dbReference>
<evidence type="ECO:0000256" key="6">
    <source>
        <dbReference type="ARBA" id="ARBA00022723"/>
    </source>
</evidence>